<dbReference type="Pfam" id="PF13936">
    <property type="entry name" value="HTH_38"/>
    <property type="match status" value="1"/>
</dbReference>
<organism evidence="2">
    <name type="scientific">human gut metagenome</name>
    <dbReference type="NCBI Taxonomy" id="408170"/>
    <lineage>
        <taxon>unclassified sequences</taxon>
        <taxon>metagenomes</taxon>
        <taxon>organismal metagenomes</taxon>
    </lineage>
</organism>
<feature type="domain" description="Transposase IS30-like HTH" evidence="1">
    <location>
        <begin position="4"/>
        <end position="46"/>
    </location>
</feature>
<dbReference type="AlphaFoldDB" id="K1TK13"/>
<dbReference type="EMBL" id="AJWZ01002765">
    <property type="protein sequence ID" value="EKC70073.1"/>
    <property type="molecule type" value="Genomic_DNA"/>
</dbReference>
<accession>K1TK13</accession>
<gene>
    <name evidence="2" type="ORF">OBE_04073</name>
</gene>
<name>K1TK13_9ZZZZ</name>
<dbReference type="InterPro" id="IPR025246">
    <property type="entry name" value="IS30-like_HTH"/>
</dbReference>
<sequence>MKKEKQLTLSQRNKIEEMLNQRRRKFEIANELDKTQSTIAREINRHKILKPHNIYKSSNLFNCKFFVNCKICTNKCRIFQPISCKDRDRNIGVCNNCSKLKTCNLDKYFYFAEEAHKKYKYTLTDSRQGVNLNTSELIELAHLICPLIKKGQSIYTILNNHPEIKFCEKTIYNYIEMWL</sequence>
<evidence type="ECO:0000259" key="1">
    <source>
        <dbReference type="Pfam" id="PF13936"/>
    </source>
</evidence>
<comment type="caution">
    <text evidence="2">The sequence shown here is derived from an EMBL/GenBank/DDBJ whole genome shotgun (WGS) entry which is preliminary data.</text>
</comment>
<proteinExistence type="predicted"/>
<feature type="non-terminal residue" evidence="2">
    <location>
        <position position="179"/>
    </location>
</feature>
<evidence type="ECO:0000313" key="2">
    <source>
        <dbReference type="EMBL" id="EKC70073.1"/>
    </source>
</evidence>
<protein>
    <submittedName>
        <fullName evidence="2">Transposase</fullName>
    </submittedName>
</protein>
<reference evidence="2" key="1">
    <citation type="journal article" date="2013" name="Environ. Microbiol.">
        <title>Microbiota from the distal guts of lean and obese adolescents exhibit partial functional redundancy besides clear differences in community structure.</title>
        <authorList>
            <person name="Ferrer M."/>
            <person name="Ruiz A."/>
            <person name="Lanza F."/>
            <person name="Haange S.B."/>
            <person name="Oberbach A."/>
            <person name="Till H."/>
            <person name="Bargiela R."/>
            <person name="Campoy C."/>
            <person name="Segura M.T."/>
            <person name="Richter M."/>
            <person name="von Bergen M."/>
            <person name="Seifert J."/>
            <person name="Suarez A."/>
        </authorList>
    </citation>
    <scope>NUCLEOTIDE SEQUENCE</scope>
</reference>